<keyword evidence="7" id="KW-1185">Reference proteome</keyword>
<gene>
    <name evidence="6" type="ORF">Cadr_000009099</name>
</gene>
<feature type="compositionally biased region" description="Pro residues" evidence="5">
    <location>
        <begin position="351"/>
        <end position="377"/>
    </location>
</feature>
<feature type="region of interest" description="Disordered" evidence="5">
    <location>
        <begin position="148"/>
        <end position="241"/>
    </location>
</feature>
<comment type="subcellular location">
    <subcellularLocation>
        <location evidence="1">Cytoplasm</location>
    </subcellularLocation>
</comment>
<keyword evidence="2" id="KW-0963">Cytoplasm</keyword>
<evidence type="ECO:0000256" key="2">
    <source>
        <dbReference type="ARBA" id="ARBA00022490"/>
    </source>
</evidence>
<evidence type="ECO:0000256" key="1">
    <source>
        <dbReference type="ARBA" id="ARBA00004496"/>
    </source>
</evidence>
<feature type="region of interest" description="Disordered" evidence="5">
    <location>
        <begin position="275"/>
        <end position="428"/>
    </location>
</feature>
<name>A0A5N4DHW8_CAMDR</name>
<proteinExistence type="inferred from homology"/>
<dbReference type="InterPro" id="IPR051976">
    <property type="entry name" value="Synaptopodin_domain"/>
</dbReference>
<dbReference type="AlphaFoldDB" id="A0A5N4DHW8"/>
<reference evidence="6 7" key="1">
    <citation type="journal article" date="2019" name="Mol. Ecol. Resour.">
        <title>Improving Illumina assemblies with Hi-C and long reads: an example with the North African dromedary.</title>
        <authorList>
            <person name="Elbers J.P."/>
            <person name="Rogers M.F."/>
            <person name="Perelman P.L."/>
            <person name="Proskuryakova A.A."/>
            <person name="Serdyukova N.A."/>
            <person name="Johnson W.E."/>
            <person name="Horin P."/>
            <person name="Corander J."/>
            <person name="Murphy D."/>
            <person name="Burger P.A."/>
        </authorList>
    </citation>
    <scope>NUCLEOTIDE SEQUENCE [LARGE SCALE GENOMIC DNA]</scope>
    <source>
        <strain evidence="6">Drom800</strain>
        <tissue evidence="6">Blood</tissue>
    </source>
</reference>
<sequence length="443" mass="47257">MSITPGLVGQLRDGRGPDSKNSTVSSFSCQLWGQDKGALKGMRVAQAGPAPANTAFLGMETFEPISQEPLSQASCDKAPSPVPELQDPFYAELQRAESLQERSVKEAKTKCRTIASLLTAAPNPHSKGVLMFKKRRQRAKKYTLVSFGAAAGTGAEEEEDGVPPTSESELDEEAFSDARSLTNQPDWDSPYLDMELARPGSKAAEGQGPGLGGQLTEASGRGAQLFEQQRQRAASSTLELARDGPAAMLNGQGLHAREQRISVPAARTGILQEARRRGTRKQMFRPGNEETKNSPNPELLSLVQNLDEKPRAAGAESGPEEDALSLGAEACNFMQPPGGRSYKTLPHVTPKTPPPIAPKTPPPMTPKTPPPVAPKPPSRGFLDGLVNGAAPSAGIPEPPRLQGRGGELFAKRQSRADSEKHTDVITETSDKKLTIRQAAKGLN</sequence>
<dbReference type="EMBL" id="JWIN03000011">
    <property type="protein sequence ID" value="KAB1270700.1"/>
    <property type="molecule type" value="Genomic_DNA"/>
</dbReference>
<feature type="compositionally biased region" description="Polar residues" evidence="5">
    <location>
        <begin position="226"/>
        <end position="238"/>
    </location>
</feature>
<feature type="compositionally biased region" description="Basic and acidic residues" evidence="5">
    <location>
        <begin position="414"/>
        <end position="428"/>
    </location>
</feature>
<feature type="region of interest" description="Disordered" evidence="5">
    <location>
        <begin position="1"/>
        <end position="27"/>
    </location>
</feature>
<comment type="caution">
    <text evidence="6">The sequence shown here is derived from an EMBL/GenBank/DDBJ whole genome shotgun (WGS) entry which is preliminary data.</text>
</comment>
<dbReference type="GO" id="GO:0030018">
    <property type="term" value="C:Z disc"/>
    <property type="evidence" value="ECO:0007669"/>
    <property type="project" value="TreeGrafter"/>
</dbReference>
<comment type="similarity">
    <text evidence="4">Belongs to the synaptopodin family.</text>
</comment>
<evidence type="ECO:0000313" key="6">
    <source>
        <dbReference type="EMBL" id="KAB1270700.1"/>
    </source>
</evidence>
<protein>
    <submittedName>
        <fullName evidence="6">Synaptopodin 2-like protein</fullName>
    </submittedName>
</protein>
<dbReference type="PANTHER" id="PTHR24217">
    <property type="entry name" value="PUTATIVE-RELATED"/>
    <property type="match status" value="1"/>
</dbReference>
<organism evidence="6 7">
    <name type="scientific">Camelus dromedarius</name>
    <name type="common">Dromedary</name>
    <name type="synonym">Arabian camel</name>
    <dbReference type="NCBI Taxonomy" id="9838"/>
    <lineage>
        <taxon>Eukaryota</taxon>
        <taxon>Metazoa</taxon>
        <taxon>Chordata</taxon>
        <taxon>Craniata</taxon>
        <taxon>Vertebrata</taxon>
        <taxon>Euteleostomi</taxon>
        <taxon>Mammalia</taxon>
        <taxon>Eutheria</taxon>
        <taxon>Laurasiatheria</taxon>
        <taxon>Artiodactyla</taxon>
        <taxon>Tylopoda</taxon>
        <taxon>Camelidae</taxon>
        <taxon>Camelus</taxon>
    </lineage>
</organism>
<evidence type="ECO:0000256" key="3">
    <source>
        <dbReference type="ARBA" id="ARBA00022553"/>
    </source>
</evidence>
<dbReference type="GO" id="GO:0032233">
    <property type="term" value="P:positive regulation of actin filament bundle assembly"/>
    <property type="evidence" value="ECO:0007669"/>
    <property type="project" value="TreeGrafter"/>
</dbReference>
<dbReference type="GO" id="GO:0015629">
    <property type="term" value="C:actin cytoskeleton"/>
    <property type="evidence" value="ECO:0007669"/>
    <property type="project" value="TreeGrafter"/>
</dbReference>
<evidence type="ECO:0000256" key="5">
    <source>
        <dbReference type="SAM" id="MobiDB-lite"/>
    </source>
</evidence>
<accession>A0A5N4DHW8</accession>
<evidence type="ECO:0000256" key="4">
    <source>
        <dbReference type="ARBA" id="ARBA00038161"/>
    </source>
</evidence>
<dbReference type="Proteomes" id="UP000299084">
    <property type="component" value="Unassembled WGS sequence"/>
</dbReference>
<evidence type="ECO:0000313" key="7">
    <source>
        <dbReference type="Proteomes" id="UP000299084"/>
    </source>
</evidence>
<dbReference type="GO" id="GO:0005634">
    <property type="term" value="C:nucleus"/>
    <property type="evidence" value="ECO:0007669"/>
    <property type="project" value="TreeGrafter"/>
</dbReference>
<dbReference type="PANTHER" id="PTHR24217:SF10">
    <property type="entry name" value="SYNAPTOPODIN 2-LIKE PROTEIN"/>
    <property type="match status" value="1"/>
</dbReference>
<dbReference type="GO" id="GO:0003779">
    <property type="term" value="F:actin binding"/>
    <property type="evidence" value="ECO:0007669"/>
    <property type="project" value="TreeGrafter"/>
</dbReference>
<keyword evidence="3" id="KW-0597">Phosphoprotein</keyword>